<evidence type="ECO:0000313" key="3">
    <source>
        <dbReference type="Proteomes" id="UP001208689"/>
    </source>
</evidence>
<feature type="transmembrane region" description="Helical" evidence="1">
    <location>
        <begin position="161"/>
        <end position="182"/>
    </location>
</feature>
<feature type="transmembrane region" description="Helical" evidence="1">
    <location>
        <begin position="121"/>
        <end position="149"/>
    </location>
</feature>
<sequence length="472" mass="52560">MQSTTSTQGGQPIQEENVPILSRIAVTAADGGVGIIMGIISATLSYYFTTNRGLSLTNAGIVWILFGIWNAVNDPIYGYITDRTKSKLGRRIPYVRYGAPLITISYIACWINWPVTDNQTILFIHFLIALFFYDTFYTAVASALYVLPFEMAVSNKARGSIFIWKVLFSVIGMAFPLVVLGFRPGANDDTTPFVTFQIILAVIVGLIVFASSYIVKENHYTQEEEQPPFFKALLSSFKNKSFLIFEVLSFTVIYVQSALFMGLGYYMEEVTNVNVIPLIVAMLISTIGTLIILVTRHETWGVKKLMQGCLLGISVGAITLSFLGKNQIFATIAFFLIGLGVAAGFYLIQIQFGDVIDYDEIQTGLRREGVYAGVNSLVTKPAFSFANSIFLWVIAYYGYDTTLDKGLQTGSAETGILLGWMLVPGILLFISFLIMFLYPLAGPKWKEQKEKLSKIHHEKEKEYLAKLGYKSE</sequence>
<dbReference type="InterPro" id="IPR040035">
    <property type="entry name" value="TMEM180"/>
</dbReference>
<organism evidence="2 3">
    <name type="scientific">Candidatus Lokiarchaeum ossiferum</name>
    <dbReference type="NCBI Taxonomy" id="2951803"/>
    <lineage>
        <taxon>Archaea</taxon>
        <taxon>Promethearchaeati</taxon>
        <taxon>Promethearchaeota</taxon>
        <taxon>Promethearchaeia</taxon>
        <taxon>Promethearchaeales</taxon>
        <taxon>Promethearchaeaceae</taxon>
        <taxon>Candidatus Lokiarchaeum</taxon>
    </lineage>
</organism>
<reference evidence="2" key="1">
    <citation type="submission" date="2022-09" db="EMBL/GenBank/DDBJ databases">
        <title>Actin cytoskeleton and complex cell architecture in an #Asgard archaeon.</title>
        <authorList>
            <person name="Ponce Toledo R.I."/>
            <person name="Schleper C."/>
            <person name="Rodrigues Oliveira T."/>
            <person name="Wollweber F."/>
            <person name="Xu J."/>
            <person name="Rittmann S."/>
            <person name="Klingl A."/>
            <person name="Pilhofer M."/>
        </authorList>
    </citation>
    <scope>NUCLEOTIDE SEQUENCE</scope>
    <source>
        <strain evidence="2">B-35</strain>
    </source>
</reference>
<keyword evidence="1" id="KW-0472">Membrane</keyword>
<keyword evidence="3" id="KW-1185">Reference proteome</keyword>
<feature type="transmembrane region" description="Helical" evidence="1">
    <location>
        <begin position="369"/>
        <end position="397"/>
    </location>
</feature>
<dbReference type="Pfam" id="PF13347">
    <property type="entry name" value="MFS_2"/>
    <property type="match status" value="1"/>
</dbReference>
<dbReference type="EMBL" id="CP104013">
    <property type="protein sequence ID" value="UYP47179.1"/>
    <property type="molecule type" value="Genomic_DNA"/>
</dbReference>
<dbReference type="InterPro" id="IPR036259">
    <property type="entry name" value="MFS_trans_sf"/>
</dbReference>
<feature type="transmembrane region" description="Helical" evidence="1">
    <location>
        <begin position="194"/>
        <end position="215"/>
    </location>
</feature>
<name>A0ABY6HX92_9ARCH</name>
<feature type="transmembrane region" description="Helical" evidence="1">
    <location>
        <begin position="20"/>
        <end position="48"/>
    </location>
</feature>
<dbReference type="Proteomes" id="UP001208689">
    <property type="component" value="Chromosome"/>
</dbReference>
<dbReference type="PANTHER" id="PTHR28658:SF1">
    <property type="entry name" value="MAJOR FACILITATOR SUPERFAMILY DOMAIN CONTAINING 13B"/>
    <property type="match status" value="1"/>
</dbReference>
<feature type="transmembrane region" description="Helical" evidence="1">
    <location>
        <begin position="417"/>
        <end position="441"/>
    </location>
</feature>
<feature type="transmembrane region" description="Helical" evidence="1">
    <location>
        <begin position="328"/>
        <end position="348"/>
    </location>
</feature>
<dbReference type="PANTHER" id="PTHR28658">
    <property type="entry name" value="TRANSMEMBRANE PROTEIN 180"/>
    <property type="match status" value="1"/>
</dbReference>
<gene>
    <name evidence="2" type="ORF">NEF87_003464</name>
</gene>
<accession>A0ABY6HX92</accession>
<keyword evidence="1" id="KW-0812">Transmembrane</keyword>
<dbReference type="Gene3D" id="1.20.1250.20">
    <property type="entry name" value="MFS general substrate transporter like domains"/>
    <property type="match status" value="2"/>
</dbReference>
<protein>
    <recommendedName>
        <fullName evidence="4">MFS transporter</fullName>
    </recommendedName>
</protein>
<feature type="transmembrane region" description="Helical" evidence="1">
    <location>
        <begin position="305"/>
        <end position="322"/>
    </location>
</feature>
<keyword evidence="1" id="KW-1133">Transmembrane helix</keyword>
<proteinExistence type="predicted"/>
<feature type="transmembrane region" description="Helical" evidence="1">
    <location>
        <begin position="273"/>
        <end position="293"/>
    </location>
</feature>
<feature type="transmembrane region" description="Helical" evidence="1">
    <location>
        <begin position="243"/>
        <end position="267"/>
    </location>
</feature>
<feature type="transmembrane region" description="Helical" evidence="1">
    <location>
        <begin position="54"/>
        <end position="73"/>
    </location>
</feature>
<evidence type="ECO:0000256" key="1">
    <source>
        <dbReference type="SAM" id="Phobius"/>
    </source>
</evidence>
<evidence type="ECO:0008006" key="4">
    <source>
        <dbReference type="Google" id="ProtNLM"/>
    </source>
</evidence>
<dbReference type="SUPFAM" id="SSF103473">
    <property type="entry name" value="MFS general substrate transporter"/>
    <property type="match status" value="1"/>
</dbReference>
<feature type="transmembrane region" description="Helical" evidence="1">
    <location>
        <begin position="94"/>
        <end position="115"/>
    </location>
</feature>
<evidence type="ECO:0000313" key="2">
    <source>
        <dbReference type="EMBL" id="UYP47179.1"/>
    </source>
</evidence>